<accession>A0A0L0F9M8</accession>
<gene>
    <name evidence="10" type="ORF">SARC_14014</name>
</gene>
<protein>
    <recommendedName>
        <fullName evidence="3">lipoyl(octanoyl) transferase</fullName>
        <ecNumber evidence="3">2.3.1.181</ecNumber>
    </recommendedName>
</protein>
<feature type="domain" description="BPL/LPL catalytic" evidence="9">
    <location>
        <begin position="1"/>
        <end position="139"/>
    </location>
</feature>
<dbReference type="EMBL" id="KQ245627">
    <property type="protein sequence ID" value="KNC73429.1"/>
    <property type="molecule type" value="Genomic_DNA"/>
</dbReference>
<dbReference type="Gene3D" id="3.30.930.10">
    <property type="entry name" value="Bira Bifunctional Protein, Domain 2"/>
    <property type="match status" value="1"/>
</dbReference>
<feature type="binding site" evidence="7">
    <location>
        <begin position="69"/>
        <end position="71"/>
    </location>
    <ligand>
        <name>substrate</name>
    </ligand>
</feature>
<dbReference type="Proteomes" id="UP000054560">
    <property type="component" value="Unassembled WGS sequence"/>
</dbReference>
<sequence length="161" mass="17537">IGRGGQITFHGPGQLVGYPVLNLGNYKKSVRDYVDRLEEVMIQSCKAYDVESARTEHTGVWVGDRKIAALGVSVSRWITQHGFALNCNVNMDWYNHIVPCGIDDKGVTSLSLETGKDVSVEDVLSPVRQSFGKVFECDVDARNLSGDRCTAQAIIAAATCS</sequence>
<evidence type="ECO:0000259" key="9">
    <source>
        <dbReference type="PROSITE" id="PS51733"/>
    </source>
</evidence>
<dbReference type="InterPro" id="IPR045864">
    <property type="entry name" value="aa-tRNA-synth_II/BPL/LPL"/>
</dbReference>
<dbReference type="NCBIfam" id="NF010925">
    <property type="entry name" value="PRK14345.1"/>
    <property type="match status" value="1"/>
</dbReference>
<dbReference type="PIRSF" id="PIRSF016262">
    <property type="entry name" value="LPLase"/>
    <property type="match status" value="1"/>
</dbReference>
<dbReference type="STRING" id="667725.A0A0L0F9M8"/>
<evidence type="ECO:0000256" key="8">
    <source>
        <dbReference type="PIRSR" id="PIRSR016262-3"/>
    </source>
</evidence>
<keyword evidence="5" id="KW-0012">Acyltransferase</keyword>
<evidence type="ECO:0000256" key="7">
    <source>
        <dbReference type="PIRSR" id="PIRSR016262-2"/>
    </source>
</evidence>
<dbReference type="PROSITE" id="PS01313">
    <property type="entry name" value="LIPB"/>
    <property type="match status" value="1"/>
</dbReference>
<dbReference type="GeneID" id="25914518"/>
<dbReference type="Pfam" id="PF21948">
    <property type="entry name" value="LplA-B_cat"/>
    <property type="match status" value="1"/>
</dbReference>
<dbReference type="EC" id="2.3.1.181" evidence="3"/>
<name>A0A0L0F9M8_9EUKA</name>
<feature type="active site" description="Acyl-thioester intermediate" evidence="6">
    <location>
        <position position="100"/>
    </location>
</feature>
<dbReference type="eggNOG" id="KOG0325">
    <property type="taxonomic scope" value="Eukaryota"/>
</dbReference>
<keyword evidence="4 10" id="KW-0808">Transferase</keyword>
<proteinExistence type="inferred from homology"/>
<evidence type="ECO:0000256" key="5">
    <source>
        <dbReference type="ARBA" id="ARBA00023315"/>
    </source>
</evidence>
<dbReference type="CDD" id="cd16444">
    <property type="entry name" value="LipB"/>
    <property type="match status" value="1"/>
</dbReference>
<dbReference type="GO" id="GO:0009249">
    <property type="term" value="P:protein lipoylation"/>
    <property type="evidence" value="ECO:0007669"/>
    <property type="project" value="InterPro"/>
</dbReference>
<evidence type="ECO:0000313" key="10">
    <source>
        <dbReference type="EMBL" id="KNC73429.1"/>
    </source>
</evidence>
<dbReference type="InterPro" id="IPR000544">
    <property type="entry name" value="Octanoyltransferase"/>
</dbReference>
<dbReference type="GO" id="GO:0033819">
    <property type="term" value="F:lipoyl(octanoyl) transferase activity"/>
    <property type="evidence" value="ECO:0007669"/>
    <property type="project" value="UniProtKB-EC"/>
</dbReference>
<evidence type="ECO:0000256" key="1">
    <source>
        <dbReference type="ARBA" id="ARBA00004821"/>
    </source>
</evidence>
<dbReference type="RefSeq" id="XP_014147331.1">
    <property type="nucleotide sequence ID" value="XM_014291856.1"/>
</dbReference>
<dbReference type="PROSITE" id="PS51733">
    <property type="entry name" value="BPL_LPL_CATALYTIC"/>
    <property type="match status" value="1"/>
</dbReference>
<dbReference type="InterPro" id="IPR020605">
    <property type="entry name" value="Octanoyltransferase_CS"/>
</dbReference>
<dbReference type="AlphaFoldDB" id="A0A0L0F9M8"/>
<evidence type="ECO:0000256" key="4">
    <source>
        <dbReference type="ARBA" id="ARBA00022679"/>
    </source>
</evidence>
<organism evidence="10 11">
    <name type="scientific">Sphaeroforma arctica JP610</name>
    <dbReference type="NCBI Taxonomy" id="667725"/>
    <lineage>
        <taxon>Eukaryota</taxon>
        <taxon>Ichthyosporea</taxon>
        <taxon>Ichthyophonida</taxon>
        <taxon>Sphaeroforma</taxon>
    </lineage>
</organism>
<reference evidence="10 11" key="1">
    <citation type="submission" date="2011-02" db="EMBL/GenBank/DDBJ databases">
        <title>The Genome Sequence of Sphaeroforma arctica JP610.</title>
        <authorList>
            <consortium name="The Broad Institute Genome Sequencing Platform"/>
            <person name="Russ C."/>
            <person name="Cuomo C."/>
            <person name="Young S.K."/>
            <person name="Zeng Q."/>
            <person name="Gargeya S."/>
            <person name="Alvarado L."/>
            <person name="Berlin A."/>
            <person name="Chapman S.B."/>
            <person name="Chen Z."/>
            <person name="Freedman E."/>
            <person name="Gellesch M."/>
            <person name="Goldberg J."/>
            <person name="Griggs A."/>
            <person name="Gujja S."/>
            <person name="Heilman E."/>
            <person name="Heiman D."/>
            <person name="Howarth C."/>
            <person name="Mehta T."/>
            <person name="Neiman D."/>
            <person name="Pearson M."/>
            <person name="Roberts A."/>
            <person name="Saif S."/>
            <person name="Shea T."/>
            <person name="Shenoy N."/>
            <person name="Sisk P."/>
            <person name="Stolte C."/>
            <person name="Sykes S."/>
            <person name="White J."/>
            <person name="Yandava C."/>
            <person name="Burger G."/>
            <person name="Gray M.W."/>
            <person name="Holland P.W.H."/>
            <person name="King N."/>
            <person name="Lang F.B.F."/>
            <person name="Roger A.J."/>
            <person name="Ruiz-Trillo I."/>
            <person name="Haas B."/>
            <person name="Nusbaum C."/>
            <person name="Birren B."/>
        </authorList>
    </citation>
    <scope>NUCLEOTIDE SEQUENCE [LARGE SCALE GENOMIC DNA]</scope>
    <source>
        <strain evidence="10 11">JP610</strain>
    </source>
</reference>
<dbReference type="SUPFAM" id="SSF55681">
    <property type="entry name" value="Class II aaRS and biotin synthetases"/>
    <property type="match status" value="1"/>
</dbReference>
<evidence type="ECO:0000256" key="3">
    <source>
        <dbReference type="ARBA" id="ARBA00012334"/>
    </source>
</evidence>
<feature type="site" description="Lowers pKa of active site Cys" evidence="8">
    <location>
        <position position="66"/>
    </location>
</feature>
<dbReference type="NCBIfam" id="TIGR00214">
    <property type="entry name" value="lipB"/>
    <property type="match status" value="1"/>
</dbReference>
<dbReference type="UniPathway" id="UPA00538">
    <property type="reaction ID" value="UER00592"/>
</dbReference>
<evidence type="ECO:0000313" key="11">
    <source>
        <dbReference type="Proteomes" id="UP000054560"/>
    </source>
</evidence>
<feature type="binding site" evidence="7">
    <location>
        <begin position="82"/>
        <end position="84"/>
    </location>
    <ligand>
        <name>substrate</name>
    </ligand>
</feature>
<evidence type="ECO:0000256" key="2">
    <source>
        <dbReference type="ARBA" id="ARBA00007907"/>
    </source>
</evidence>
<keyword evidence="11" id="KW-1185">Reference proteome</keyword>
<feature type="non-terminal residue" evidence="10">
    <location>
        <position position="1"/>
    </location>
</feature>
<dbReference type="OrthoDB" id="19908at2759"/>
<comment type="pathway">
    <text evidence="1">Protein modification; protein lipoylation via endogenous pathway; protein N(6)-(lipoyl)lysine from octanoyl-[acyl-carrier-protein]: step 1/2.</text>
</comment>
<dbReference type="PANTHER" id="PTHR10993:SF7">
    <property type="entry name" value="LIPOYLTRANSFERASE 2, MITOCHONDRIAL-RELATED"/>
    <property type="match status" value="1"/>
</dbReference>
<evidence type="ECO:0000256" key="6">
    <source>
        <dbReference type="PIRSR" id="PIRSR016262-1"/>
    </source>
</evidence>
<comment type="similarity">
    <text evidence="2">Belongs to the LipB family.</text>
</comment>
<dbReference type="InterPro" id="IPR004143">
    <property type="entry name" value="BPL_LPL_catalytic"/>
</dbReference>
<feature type="binding site" evidence="7">
    <location>
        <begin position="3"/>
        <end position="10"/>
    </location>
    <ligand>
        <name>substrate</name>
    </ligand>
</feature>
<dbReference type="PANTHER" id="PTHR10993">
    <property type="entry name" value="OCTANOYLTRANSFERASE"/>
    <property type="match status" value="1"/>
</dbReference>